<proteinExistence type="predicted"/>
<evidence type="ECO:0000313" key="5">
    <source>
        <dbReference type="Proteomes" id="UP000605253"/>
    </source>
</evidence>
<comment type="caution">
    <text evidence="4">The sequence shown here is derived from an EMBL/GenBank/DDBJ whole genome shotgun (WGS) entry which is preliminary data.</text>
</comment>
<feature type="signal peptide" evidence="1">
    <location>
        <begin position="1"/>
        <end position="19"/>
    </location>
</feature>
<dbReference type="EMBL" id="BMEO01000002">
    <property type="protein sequence ID" value="GGF86526.1"/>
    <property type="molecule type" value="Genomic_DNA"/>
</dbReference>
<keyword evidence="1" id="KW-0732">Signal</keyword>
<feature type="domain" description="DUF306" evidence="2">
    <location>
        <begin position="135"/>
        <end position="244"/>
    </location>
</feature>
<evidence type="ECO:0000259" key="2">
    <source>
        <dbReference type="Pfam" id="PF03724"/>
    </source>
</evidence>
<dbReference type="PANTHER" id="PTHR35535:SF1">
    <property type="entry name" value="HEAT SHOCK PROTEIN HSLJ"/>
    <property type="match status" value="1"/>
</dbReference>
<dbReference type="AlphaFoldDB" id="A0A917CF59"/>
<evidence type="ECO:0000313" key="4">
    <source>
        <dbReference type="EMBL" id="GGF86526.1"/>
    </source>
</evidence>
<name>A0A917CF59_9GAMM</name>
<dbReference type="RefSeq" id="WP_188364045.1">
    <property type="nucleotide sequence ID" value="NZ_BAABJF010000032.1"/>
</dbReference>
<evidence type="ECO:0000256" key="1">
    <source>
        <dbReference type="SAM" id="SignalP"/>
    </source>
</evidence>
<feature type="chain" id="PRO_5037206895" description="Heat shock protein HslJ" evidence="1">
    <location>
        <begin position="20"/>
        <end position="247"/>
    </location>
</feature>
<gene>
    <name evidence="4" type="ORF">GCM10011365_04390</name>
</gene>
<dbReference type="Pfam" id="PF03724">
    <property type="entry name" value="META"/>
    <property type="match status" value="1"/>
</dbReference>
<reference evidence="4" key="1">
    <citation type="journal article" date="2014" name="Int. J. Syst. Evol. Microbiol.">
        <title>Complete genome sequence of Corynebacterium casei LMG S-19264T (=DSM 44701T), isolated from a smear-ripened cheese.</title>
        <authorList>
            <consortium name="US DOE Joint Genome Institute (JGI-PGF)"/>
            <person name="Walter F."/>
            <person name="Albersmeier A."/>
            <person name="Kalinowski J."/>
            <person name="Ruckert C."/>
        </authorList>
    </citation>
    <scope>NUCLEOTIDE SEQUENCE</scope>
    <source>
        <strain evidence="4">CGMCC 1.12181</strain>
    </source>
</reference>
<organism evidence="4 5">
    <name type="scientific">Marinicella pacifica</name>
    <dbReference type="NCBI Taxonomy" id="1171543"/>
    <lineage>
        <taxon>Bacteria</taxon>
        <taxon>Pseudomonadati</taxon>
        <taxon>Pseudomonadota</taxon>
        <taxon>Gammaproteobacteria</taxon>
        <taxon>Lysobacterales</taxon>
        <taxon>Marinicellaceae</taxon>
        <taxon>Marinicella</taxon>
    </lineage>
</organism>
<dbReference type="Proteomes" id="UP000605253">
    <property type="component" value="Unassembled WGS sequence"/>
</dbReference>
<feature type="domain" description="DUF4377" evidence="3">
    <location>
        <begin position="41"/>
        <end position="125"/>
    </location>
</feature>
<dbReference type="InterPro" id="IPR053147">
    <property type="entry name" value="Hsp_HslJ-like"/>
</dbReference>
<protein>
    <recommendedName>
        <fullName evidence="6">Heat shock protein HslJ</fullName>
    </recommendedName>
</protein>
<dbReference type="InterPro" id="IPR025485">
    <property type="entry name" value="DUF4377"/>
</dbReference>
<dbReference type="PANTHER" id="PTHR35535">
    <property type="entry name" value="HEAT SHOCK PROTEIN HSLJ"/>
    <property type="match status" value="1"/>
</dbReference>
<evidence type="ECO:0008006" key="6">
    <source>
        <dbReference type="Google" id="ProtNLM"/>
    </source>
</evidence>
<reference evidence="4" key="2">
    <citation type="submission" date="2020-09" db="EMBL/GenBank/DDBJ databases">
        <authorList>
            <person name="Sun Q."/>
            <person name="Zhou Y."/>
        </authorList>
    </citation>
    <scope>NUCLEOTIDE SEQUENCE</scope>
    <source>
        <strain evidence="4">CGMCC 1.12181</strain>
    </source>
</reference>
<keyword evidence="5" id="KW-1185">Reference proteome</keyword>
<dbReference type="Gene3D" id="2.40.128.270">
    <property type="match status" value="1"/>
</dbReference>
<dbReference type="InterPro" id="IPR005184">
    <property type="entry name" value="DUF306_Meta_HslJ"/>
</dbReference>
<sequence length="247" mass="28157">MYKLLLLYLFVLMAGCSHMSQPDKNTSMKTDSQNSSEQFYWVNSWRRTCEGVGERMCLQIQKIDEENQQQADIKNWSLLYAPIKGFNYELGHIYKIRVQETQLPPAQVPADASSIRYELLEVVERQADDTLRLHDIWALTEIQGESVDRTLLSDRGEDVPSLEFNLTKMQVFGTDSCNRLSGGIVKAGQGRIEFGALATTLMACPEMKLADEFTRAINNVKHYQLSGLKLTLLNAEKQPILQFKKVD</sequence>
<dbReference type="PROSITE" id="PS51257">
    <property type="entry name" value="PROKAR_LIPOPROTEIN"/>
    <property type="match status" value="1"/>
</dbReference>
<accession>A0A917CF59</accession>
<evidence type="ECO:0000259" key="3">
    <source>
        <dbReference type="Pfam" id="PF14302"/>
    </source>
</evidence>
<dbReference type="Pfam" id="PF14302">
    <property type="entry name" value="DUF4377"/>
    <property type="match status" value="1"/>
</dbReference>
<dbReference type="InterPro" id="IPR038670">
    <property type="entry name" value="HslJ-like_sf"/>
</dbReference>